<dbReference type="InterPro" id="IPR001304">
    <property type="entry name" value="C-type_lectin-like"/>
</dbReference>
<protein>
    <submittedName>
        <fullName evidence="15">C-type lectin domain family 12 member A-like isoform X1</fullName>
    </submittedName>
</protein>
<dbReference type="AlphaFoldDB" id="A0AAX6QA94"/>
<dbReference type="GeneID" id="101702890"/>
<dbReference type="InterPro" id="IPR016187">
    <property type="entry name" value="CTDL_fold"/>
</dbReference>
<gene>
    <name evidence="15" type="primary">LOC101702890</name>
</gene>
<dbReference type="SMART" id="SM00034">
    <property type="entry name" value="CLECT"/>
    <property type="match status" value="1"/>
</dbReference>
<keyword evidence="6" id="KW-0735">Signal-anchor</keyword>
<keyword evidence="7 12" id="KW-1133">Transmembrane helix</keyword>
<dbReference type="Proteomes" id="UP000694906">
    <property type="component" value="Unplaced"/>
</dbReference>
<reference evidence="15" key="1">
    <citation type="submission" date="2025-08" db="UniProtKB">
        <authorList>
            <consortium name="RefSeq"/>
        </authorList>
    </citation>
    <scope>IDENTIFICATION</scope>
</reference>
<comment type="subcellular location">
    <subcellularLocation>
        <location evidence="1">Cell membrane</location>
        <topology evidence="1">Single-pass type II membrane protein</topology>
    </subcellularLocation>
</comment>
<evidence type="ECO:0000256" key="9">
    <source>
        <dbReference type="ARBA" id="ARBA00023157"/>
    </source>
</evidence>
<evidence type="ECO:0000256" key="6">
    <source>
        <dbReference type="ARBA" id="ARBA00022968"/>
    </source>
</evidence>
<dbReference type="RefSeq" id="XP_004869558.1">
    <property type="nucleotide sequence ID" value="XM_004869501.2"/>
</dbReference>
<evidence type="ECO:0000256" key="2">
    <source>
        <dbReference type="ARBA" id="ARBA00022475"/>
    </source>
</evidence>
<dbReference type="GO" id="GO:0030246">
    <property type="term" value="F:carbohydrate binding"/>
    <property type="evidence" value="ECO:0007669"/>
    <property type="project" value="UniProtKB-KW"/>
</dbReference>
<dbReference type="InterPro" id="IPR042916">
    <property type="entry name" value="CLEC12A/B"/>
</dbReference>
<keyword evidence="10" id="KW-0675">Receptor</keyword>
<keyword evidence="11" id="KW-0325">Glycoprotein</keyword>
<sequence length="269" mass="31082">MSEEVTYAHLKFPESRKTENIQEVDRFGTQAPPAASRIWRQTALTLTLLCLLLLIGLGILGSIFYTTLKIDKGRLNKLQNVKEELQSNISFQLMTNLNRSENIRNLSITLQNLATKLCRELNRKEPGHKCSPCPNSWIWYKNNCYFLTTTLQTWQDSETSCSSQNASLLQIKEKSTLEFVKSQKLYYYWLGLSPRQDYRNSEEVDEHITSSAGLKRSTNDINKMYCGYIYETKIFYIPCTDKQKIACEKKANTVKTENILMSEDPDGRI</sequence>
<evidence type="ECO:0000313" key="15">
    <source>
        <dbReference type="RefSeq" id="XP_004869558.1"/>
    </source>
</evidence>
<proteinExistence type="predicted"/>
<evidence type="ECO:0000256" key="1">
    <source>
        <dbReference type="ARBA" id="ARBA00004401"/>
    </source>
</evidence>
<keyword evidence="14" id="KW-1185">Reference proteome</keyword>
<evidence type="ECO:0000256" key="4">
    <source>
        <dbReference type="ARBA" id="ARBA00022692"/>
    </source>
</evidence>
<evidence type="ECO:0000256" key="3">
    <source>
        <dbReference type="ARBA" id="ARBA00022553"/>
    </source>
</evidence>
<dbReference type="PROSITE" id="PS50041">
    <property type="entry name" value="C_TYPE_LECTIN_2"/>
    <property type="match status" value="1"/>
</dbReference>
<dbReference type="PANTHER" id="PTHR47647:SF2">
    <property type="entry name" value="C-TYPE LECTIN DOMAIN FAMILY 12 MEMBER A"/>
    <property type="match status" value="1"/>
</dbReference>
<evidence type="ECO:0000256" key="12">
    <source>
        <dbReference type="SAM" id="Phobius"/>
    </source>
</evidence>
<accession>A0AAX6QA94</accession>
<name>A0AAX6QA94_HETGA</name>
<keyword evidence="3" id="KW-0597">Phosphoprotein</keyword>
<dbReference type="GO" id="GO:0030545">
    <property type="term" value="F:signaling receptor regulator activity"/>
    <property type="evidence" value="ECO:0007669"/>
    <property type="project" value="InterPro"/>
</dbReference>
<evidence type="ECO:0000256" key="8">
    <source>
        <dbReference type="ARBA" id="ARBA00023136"/>
    </source>
</evidence>
<keyword evidence="5" id="KW-0430">Lectin</keyword>
<dbReference type="SUPFAM" id="SSF56436">
    <property type="entry name" value="C-type lectin-like"/>
    <property type="match status" value="1"/>
</dbReference>
<feature type="transmembrane region" description="Helical" evidence="12">
    <location>
        <begin position="43"/>
        <end position="68"/>
    </location>
</feature>
<dbReference type="GO" id="GO:0005886">
    <property type="term" value="C:plasma membrane"/>
    <property type="evidence" value="ECO:0007669"/>
    <property type="project" value="UniProtKB-SubCell"/>
</dbReference>
<feature type="domain" description="C-type lectin" evidence="13">
    <location>
        <begin position="140"/>
        <end position="248"/>
    </location>
</feature>
<keyword evidence="4 12" id="KW-0812">Transmembrane</keyword>
<keyword evidence="2" id="KW-1003">Cell membrane</keyword>
<dbReference type="PANTHER" id="PTHR47647">
    <property type="entry name" value="C-TYPE LECTIN DOMAIN FAMILY 12 MEMBER B"/>
    <property type="match status" value="1"/>
</dbReference>
<evidence type="ECO:0000256" key="11">
    <source>
        <dbReference type="ARBA" id="ARBA00023180"/>
    </source>
</evidence>
<dbReference type="Pfam" id="PF00059">
    <property type="entry name" value="Lectin_C"/>
    <property type="match status" value="1"/>
</dbReference>
<organism evidence="14 15">
    <name type="scientific">Heterocephalus glaber</name>
    <name type="common">Naked mole rat</name>
    <dbReference type="NCBI Taxonomy" id="10181"/>
    <lineage>
        <taxon>Eukaryota</taxon>
        <taxon>Metazoa</taxon>
        <taxon>Chordata</taxon>
        <taxon>Craniata</taxon>
        <taxon>Vertebrata</taxon>
        <taxon>Euteleostomi</taxon>
        <taxon>Mammalia</taxon>
        <taxon>Eutheria</taxon>
        <taxon>Euarchontoglires</taxon>
        <taxon>Glires</taxon>
        <taxon>Rodentia</taxon>
        <taxon>Hystricomorpha</taxon>
        <taxon>Bathyergidae</taxon>
        <taxon>Heterocephalus</taxon>
    </lineage>
</organism>
<evidence type="ECO:0000256" key="5">
    <source>
        <dbReference type="ARBA" id="ARBA00022734"/>
    </source>
</evidence>
<evidence type="ECO:0000256" key="10">
    <source>
        <dbReference type="ARBA" id="ARBA00023170"/>
    </source>
</evidence>
<evidence type="ECO:0000256" key="7">
    <source>
        <dbReference type="ARBA" id="ARBA00022989"/>
    </source>
</evidence>
<evidence type="ECO:0000313" key="14">
    <source>
        <dbReference type="Proteomes" id="UP000694906"/>
    </source>
</evidence>
<dbReference type="InterPro" id="IPR033992">
    <property type="entry name" value="NKR-like_CTLD"/>
</dbReference>
<dbReference type="CDD" id="cd03593">
    <property type="entry name" value="CLECT_NK_receptors_like"/>
    <property type="match status" value="1"/>
</dbReference>
<dbReference type="InterPro" id="IPR016186">
    <property type="entry name" value="C-type_lectin-like/link_sf"/>
</dbReference>
<dbReference type="Gene3D" id="3.10.100.10">
    <property type="entry name" value="Mannose-Binding Protein A, subunit A"/>
    <property type="match status" value="1"/>
</dbReference>
<keyword evidence="9" id="KW-1015">Disulfide bond</keyword>
<keyword evidence="8 12" id="KW-0472">Membrane</keyword>
<evidence type="ECO:0000259" key="13">
    <source>
        <dbReference type="PROSITE" id="PS50041"/>
    </source>
</evidence>
<dbReference type="KEGG" id="hgl:101702890"/>